<sequence>MRRKKLIFWFVALYTLYLLVMAIYFFTLVKSGIPDKMKGTAVDPSLFMSRQQLGEADHLNAWRHFLSFAAIPLDWGIYLIVLIGGISLWLRKHAERLSPFFLVQLFLCYVALTLITALVFLPVDFASYQLSLYYGISVQPLTDWLKDQGISTAISTLTGFVCMSAVFFLIRRYPRGWWFPAWLLAIPFILFMMYIQPVVIDPLYNHFQPLQDGELKSEILNLATRAGIPAHNVYEVDMSNETNAMNAYVNGIGSHLRIVLWDTTVHRLNHREVLFVMAHEMGHYVMHHIIWGTVLALGGLLVILWLAAKIHLWASVRWGARINVFHPGDLAALPMLLLILSLLSFAAEPVQNAASRHFERQADQYAIEMTQDKKAAISSFQKLSASSLSEMNPPPLVKWIQYDHPTMLERINYLEHAERTGK</sequence>
<dbReference type="Pfam" id="PF16491">
    <property type="entry name" value="Peptidase_M48_N"/>
    <property type="match status" value="1"/>
</dbReference>
<evidence type="ECO:0000256" key="1">
    <source>
        <dbReference type="ARBA" id="ARBA00022670"/>
    </source>
</evidence>
<keyword evidence="7" id="KW-1133">Transmembrane helix</keyword>
<feature type="transmembrane region" description="Helical" evidence="7">
    <location>
        <begin position="102"/>
        <end position="123"/>
    </location>
</feature>
<dbReference type="InterPro" id="IPR032456">
    <property type="entry name" value="Peptidase_M48_N"/>
</dbReference>
<keyword evidence="11" id="KW-1185">Reference proteome</keyword>
<dbReference type="Proteomes" id="UP001203004">
    <property type="component" value="Unassembled WGS sequence"/>
</dbReference>
<feature type="transmembrane region" description="Helical" evidence="7">
    <location>
        <begin position="177"/>
        <end position="195"/>
    </location>
</feature>
<gene>
    <name evidence="10" type="ORF">M3N64_03900</name>
</gene>
<reference evidence="10 11" key="1">
    <citation type="submission" date="2022-05" db="EMBL/GenBank/DDBJ databases">
        <title>Sporolactobacillus sp nov CPB3-1, isolated from tree bark (Mangifera indica L.).</title>
        <authorList>
            <person name="Phuengjayaem S."/>
            <person name="Tanasupawat S."/>
        </authorList>
    </citation>
    <scope>NUCLEOTIDE SEQUENCE [LARGE SCALE GENOMIC DNA]</scope>
    <source>
        <strain evidence="10 11">CPB3-1</strain>
    </source>
</reference>
<feature type="transmembrane region" description="Helical" evidence="7">
    <location>
        <begin position="289"/>
        <end position="308"/>
    </location>
</feature>
<name>A0ABT0M9R7_9BACL</name>
<evidence type="ECO:0000256" key="3">
    <source>
        <dbReference type="ARBA" id="ARBA00022801"/>
    </source>
</evidence>
<proteinExistence type="inferred from homology"/>
<evidence type="ECO:0000313" key="10">
    <source>
        <dbReference type="EMBL" id="MCL1631090.1"/>
    </source>
</evidence>
<feature type="transmembrane region" description="Helical" evidence="7">
    <location>
        <begin position="7"/>
        <end position="27"/>
    </location>
</feature>
<dbReference type="RefSeq" id="WP_249098318.1">
    <property type="nucleotide sequence ID" value="NZ_JAMAST010000002.1"/>
</dbReference>
<dbReference type="InterPro" id="IPR027057">
    <property type="entry name" value="CAXX_Prtase_1"/>
</dbReference>
<dbReference type="PANTHER" id="PTHR10120">
    <property type="entry name" value="CAAX PRENYL PROTEASE 1"/>
    <property type="match status" value="1"/>
</dbReference>
<evidence type="ECO:0000256" key="2">
    <source>
        <dbReference type="ARBA" id="ARBA00022723"/>
    </source>
</evidence>
<dbReference type="CDD" id="cd07343">
    <property type="entry name" value="M48A_Zmpste24p_like"/>
    <property type="match status" value="1"/>
</dbReference>
<comment type="similarity">
    <text evidence="6">Belongs to the peptidase M48 family.</text>
</comment>
<keyword evidence="1 6" id="KW-0645">Protease</keyword>
<comment type="caution">
    <text evidence="10">The sequence shown here is derived from an EMBL/GenBank/DDBJ whole genome shotgun (WGS) entry which is preliminary data.</text>
</comment>
<evidence type="ECO:0000256" key="5">
    <source>
        <dbReference type="ARBA" id="ARBA00023049"/>
    </source>
</evidence>
<feature type="transmembrane region" description="Helical" evidence="7">
    <location>
        <begin position="65"/>
        <end position="90"/>
    </location>
</feature>
<evidence type="ECO:0000256" key="6">
    <source>
        <dbReference type="RuleBase" id="RU003983"/>
    </source>
</evidence>
<evidence type="ECO:0000256" key="4">
    <source>
        <dbReference type="ARBA" id="ARBA00022833"/>
    </source>
</evidence>
<protein>
    <submittedName>
        <fullName evidence="10">M48 family metallopeptidase</fullName>
    </submittedName>
</protein>
<evidence type="ECO:0000259" key="8">
    <source>
        <dbReference type="Pfam" id="PF01435"/>
    </source>
</evidence>
<dbReference type="Gene3D" id="3.30.2010.10">
    <property type="entry name" value="Metalloproteases ('zincins'), catalytic domain"/>
    <property type="match status" value="1"/>
</dbReference>
<keyword evidence="7" id="KW-0472">Membrane</keyword>
<keyword evidence="3 6" id="KW-0378">Hydrolase</keyword>
<keyword evidence="5 6" id="KW-0482">Metalloprotease</keyword>
<accession>A0ABT0M9R7</accession>
<feature type="transmembrane region" description="Helical" evidence="7">
    <location>
        <begin position="150"/>
        <end position="170"/>
    </location>
</feature>
<dbReference type="EMBL" id="JAMAST010000002">
    <property type="protein sequence ID" value="MCL1631090.1"/>
    <property type="molecule type" value="Genomic_DNA"/>
</dbReference>
<feature type="domain" description="CAAX prenyl protease 1 N-terminal" evidence="9">
    <location>
        <begin position="72"/>
        <end position="205"/>
    </location>
</feature>
<keyword evidence="7" id="KW-0812">Transmembrane</keyword>
<keyword evidence="4 6" id="KW-0862">Zinc</keyword>
<dbReference type="Pfam" id="PF01435">
    <property type="entry name" value="Peptidase_M48"/>
    <property type="match status" value="1"/>
</dbReference>
<evidence type="ECO:0000313" key="11">
    <source>
        <dbReference type="Proteomes" id="UP001203004"/>
    </source>
</evidence>
<feature type="domain" description="Peptidase M48" evidence="8">
    <location>
        <begin position="209"/>
        <end position="417"/>
    </location>
</feature>
<comment type="cofactor">
    <cofactor evidence="6">
        <name>Zn(2+)</name>
        <dbReference type="ChEBI" id="CHEBI:29105"/>
    </cofactor>
    <text evidence="6">Binds 1 zinc ion per subunit.</text>
</comment>
<evidence type="ECO:0000256" key="7">
    <source>
        <dbReference type="SAM" id="Phobius"/>
    </source>
</evidence>
<organism evidence="10 11">
    <name type="scientific">Sporolactobacillus mangiferae</name>
    <dbReference type="NCBI Taxonomy" id="2940498"/>
    <lineage>
        <taxon>Bacteria</taxon>
        <taxon>Bacillati</taxon>
        <taxon>Bacillota</taxon>
        <taxon>Bacilli</taxon>
        <taxon>Bacillales</taxon>
        <taxon>Sporolactobacillaceae</taxon>
        <taxon>Sporolactobacillus</taxon>
    </lineage>
</organism>
<evidence type="ECO:0000259" key="9">
    <source>
        <dbReference type="Pfam" id="PF16491"/>
    </source>
</evidence>
<dbReference type="InterPro" id="IPR001915">
    <property type="entry name" value="Peptidase_M48"/>
</dbReference>
<keyword evidence="2" id="KW-0479">Metal-binding</keyword>